<feature type="transmembrane region" description="Helical" evidence="13">
    <location>
        <begin position="863"/>
        <end position="885"/>
    </location>
</feature>
<evidence type="ECO:0000256" key="3">
    <source>
        <dbReference type="ARBA" id="ARBA00022692"/>
    </source>
</evidence>
<dbReference type="STRING" id="127582.A0A2Y9FZZ0"/>
<feature type="domain" description="CATSPERE Ig-like" evidence="17">
    <location>
        <begin position="587"/>
        <end position="697"/>
    </location>
</feature>
<evidence type="ECO:0000313" key="19">
    <source>
        <dbReference type="Proteomes" id="UP000248480"/>
    </source>
</evidence>
<evidence type="ECO:0000259" key="14">
    <source>
        <dbReference type="Pfam" id="PF22841"/>
    </source>
</evidence>
<accession>A0A2Y9FZZ0</accession>
<comment type="similarity">
    <text evidence="1">Belongs to the CATSPERD family.</text>
</comment>
<dbReference type="InterPro" id="IPR053818">
    <property type="entry name" value="CATSPERE_NTD1"/>
</dbReference>
<dbReference type="Pfam" id="PF22841">
    <property type="entry name" value="CATSPERE_NTD1"/>
    <property type="match status" value="1"/>
</dbReference>
<proteinExistence type="inferred from homology"/>
<dbReference type="InterPro" id="IPR053816">
    <property type="entry name" value="CATSPERE_beta-prop"/>
</dbReference>
<feature type="domain" description="CATSPERE beta-propeller" evidence="16">
    <location>
        <begin position="215"/>
        <end position="577"/>
    </location>
</feature>
<dbReference type="PANTHER" id="PTHR33722:SF3">
    <property type="entry name" value="CATION CHANNEL SPERM-ASSOCIATED AUXILIARY SUBUNIT EPSILON"/>
    <property type="match status" value="1"/>
</dbReference>
<evidence type="ECO:0000256" key="7">
    <source>
        <dbReference type="ARBA" id="ARBA00023069"/>
    </source>
</evidence>
<dbReference type="InterPro" id="IPR053815">
    <property type="entry name" value="CATSPERE_Ig-like"/>
</dbReference>
<keyword evidence="10" id="KW-0325">Glycoprotein</keyword>
<evidence type="ECO:0000256" key="6">
    <source>
        <dbReference type="ARBA" id="ARBA00022989"/>
    </source>
</evidence>
<keyword evidence="11" id="KW-0966">Cell projection</keyword>
<dbReference type="GO" id="GO:0030317">
    <property type="term" value="P:flagellated sperm motility"/>
    <property type="evidence" value="ECO:0007669"/>
    <property type="project" value="TreeGrafter"/>
</dbReference>
<dbReference type="OrthoDB" id="5968869at2759"/>
<keyword evidence="8 13" id="KW-0472">Membrane</keyword>
<dbReference type="CTD" id="257044"/>
<dbReference type="Pfam" id="PF22849">
    <property type="entry name" value="CATSPERE_Ig-like"/>
    <property type="match status" value="1"/>
</dbReference>
<keyword evidence="2" id="KW-1003">Cell membrane</keyword>
<protein>
    <submittedName>
        <fullName evidence="20">Cation channel sperm-associated auxiliary subunit epsilon</fullName>
    </submittedName>
</protein>
<organism evidence="19 20">
    <name type="scientific">Trichechus manatus latirostris</name>
    <name type="common">Florida manatee</name>
    <dbReference type="NCBI Taxonomy" id="127582"/>
    <lineage>
        <taxon>Eukaryota</taxon>
        <taxon>Metazoa</taxon>
        <taxon>Chordata</taxon>
        <taxon>Craniata</taxon>
        <taxon>Vertebrata</taxon>
        <taxon>Euteleostomi</taxon>
        <taxon>Mammalia</taxon>
        <taxon>Eutheria</taxon>
        <taxon>Afrotheria</taxon>
        <taxon>Sirenia</taxon>
        <taxon>Trichechidae</taxon>
        <taxon>Trichechus</taxon>
    </lineage>
</organism>
<evidence type="ECO:0000256" key="4">
    <source>
        <dbReference type="ARBA" id="ARBA00022729"/>
    </source>
</evidence>
<dbReference type="Pfam" id="PF22850">
    <property type="entry name" value="CATSPERD-E_C"/>
    <property type="match status" value="1"/>
</dbReference>
<dbReference type="RefSeq" id="XP_012410863.1">
    <property type="nucleotide sequence ID" value="XM_012555409.1"/>
</dbReference>
<evidence type="ECO:0000256" key="10">
    <source>
        <dbReference type="ARBA" id="ARBA00023180"/>
    </source>
</evidence>
<evidence type="ECO:0000259" key="15">
    <source>
        <dbReference type="Pfam" id="PF22843"/>
    </source>
</evidence>
<evidence type="ECO:0000256" key="2">
    <source>
        <dbReference type="ARBA" id="ARBA00022475"/>
    </source>
</evidence>
<dbReference type="PANTHER" id="PTHR33722">
    <property type="entry name" value="CATION CHANNEL SPERM-ASSOCIATED PROTEIN SUBUNIT DELTA-RELATED"/>
    <property type="match status" value="1"/>
</dbReference>
<name>A0A2Y9FZZ0_TRIMA</name>
<dbReference type="GO" id="GO:0048240">
    <property type="term" value="P:sperm capacitation"/>
    <property type="evidence" value="ECO:0007669"/>
    <property type="project" value="TreeGrafter"/>
</dbReference>
<dbReference type="AlphaFoldDB" id="A0A2Y9FZZ0"/>
<keyword evidence="7" id="KW-0969">Cilium</keyword>
<evidence type="ECO:0000256" key="5">
    <source>
        <dbReference type="ARBA" id="ARBA00022846"/>
    </source>
</evidence>
<dbReference type="KEGG" id="tmu:101350713"/>
<feature type="domain" description="CATSPERD/E C-terminal" evidence="18">
    <location>
        <begin position="710"/>
        <end position="887"/>
    </location>
</feature>
<dbReference type="GeneID" id="101350713"/>
<dbReference type="InParanoid" id="A0A2Y9FZZ0"/>
<keyword evidence="9" id="KW-1015">Disulfide bond</keyword>
<keyword evidence="4" id="KW-0732">Signal</keyword>
<evidence type="ECO:0000256" key="1">
    <source>
        <dbReference type="ARBA" id="ARBA00010246"/>
    </source>
</evidence>
<keyword evidence="5" id="KW-0282">Flagellum</keyword>
<keyword evidence="6 13" id="KW-1133">Transmembrane helix</keyword>
<evidence type="ECO:0000259" key="18">
    <source>
        <dbReference type="Pfam" id="PF22850"/>
    </source>
</evidence>
<evidence type="ECO:0000256" key="9">
    <source>
        <dbReference type="ARBA" id="ARBA00023157"/>
    </source>
</evidence>
<comment type="subcellular location">
    <subcellularLocation>
        <location evidence="12">Cell projection</location>
        <location evidence="12">Cilium</location>
        <location evidence="12">Flagellum membrane</location>
        <topology evidence="12">Single-pass type I membrane protein</topology>
    </subcellularLocation>
</comment>
<reference evidence="20" key="1">
    <citation type="submission" date="2025-08" db="UniProtKB">
        <authorList>
            <consortium name="RefSeq"/>
        </authorList>
    </citation>
    <scope>IDENTIFICATION</scope>
</reference>
<evidence type="ECO:0000256" key="11">
    <source>
        <dbReference type="ARBA" id="ARBA00023273"/>
    </source>
</evidence>
<evidence type="ECO:0000256" key="13">
    <source>
        <dbReference type="SAM" id="Phobius"/>
    </source>
</evidence>
<sequence length="908" mass="104904">MGRGTERKSTEYYTNSPNFCIFNIRSTIHLEYEGTSFSEWSVSAPCSVKDRRSTKTELRCSSPGYHHIKPIVTGPVKESRYLSVDNSQICFLWYYRVNYFNFPEVIFIWVYDPENADHDELLWKANEPSLNSIILTKQFTALGQKPAIYTILRRKQYFPTEPLKNGVWKISIPMRKDDIVKNIVGNKVAFQDCFVADFVFLLTLPVMTIPEIPGYLPLSTPSGSQLIVDWDACVPSAAVVVTEMETFQTNDSFLTWTKIRVPPGILNDDERHHVTDMCLSEGRIFFIINGILYLKDFLKFTRLGRNENLPDDGIIGITSRRWCWVNYLFKSQGKRSSMAVWTENEVYLGSPYQPSDTRQQEPYNLFRFNKIITTTELKNLLRLSSTASLTIHSVDYTAHPLELALLLSYCVACTSSKKIYLVIYNEDTKQWMYQDFALDVPIDSFLVSHFLYSATPELLLSDKHRIYYSYHNFTVSGILQAPVENGNLSRLSQNSSIHDVFLDYFGNIVIKMENNIMFYSKVNIEDVIQLHSWTNKAIQSFFGLDISGQLYFVYIFENGTLQPQKYPLQLEAQSVIFQTNENCPYIAFHTSLTRIFYVLDKREVLSFWVQVTYPESSGLYIILESYGPKIIKEKRKFTFEVILGYCTKTMYVTFSQAVNYEAVDDYFKLQDQTSGLVLFNFRPSKYSKACTAPKKVIQVAVGCNSKKYIAVKGQKVKYDWESYGCPLRLDFRKKFKPSIQFLGAPSSRAVLHDLGATSLSGCLNEAQTWKSMTELNKHLPLEKAWGPENYKHCFSYAIGKPGDLNQPYEIINKSNYNHIIWPLDHSGMYVFSVKILDPNYSFCNLTAIFAIETFGLITRPNGYLVASFLFLLMLLFFSILVLSYLHYMKIYRQYIYEPLSPEGKQKKM</sequence>
<dbReference type="InterPro" id="IPR053817">
    <property type="entry name" value="CATSPERE_NTD2"/>
</dbReference>
<dbReference type="Pfam" id="PF22843">
    <property type="entry name" value="CATSPERE_NTD2"/>
    <property type="match status" value="1"/>
</dbReference>
<gene>
    <name evidence="20" type="primary">CATSPERE</name>
</gene>
<evidence type="ECO:0000256" key="8">
    <source>
        <dbReference type="ARBA" id="ARBA00023136"/>
    </source>
</evidence>
<evidence type="ECO:0000259" key="17">
    <source>
        <dbReference type="Pfam" id="PF22849"/>
    </source>
</evidence>
<dbReference type="InterPro" id="IPR028751">
    <property type="entry name" value="CATSPERD/E"/>
</dbReference>
<dbReference type="FunCoup" id="A0A2Y9FZZ0">
    <property type="interactions" value="18"/>
</dbReference>
<evidence type="ECO:0000313" key="20">
    <source>
        <dbReference type="RefSeq" id="XP_012410863.1"/>
    </source>
</evidence>
<keyword evidence="19" id="KW-1185">Reference proteome</keyword>
<feature type="domain" description="CATSPERE second N-terminal" evidence="15">
    <location>
        <begin position="90"/>
        <end position="173"/>
    </location>
</feature>
<dbReference type="InterPro" id="IPR053814">
    <property type="entry name" value="CATSPERD/E_C"/>
</dbReference>
<dbReference type="Pfam" id="PF22844">
    <property type="entry name" value="Beta-prop_CATSPERE"/>
    <property type="match status" value="1"/>
</dbReference>
<evidence type="ECO:0000256" key="12">
    <source>
        <dbReference type="ARBA" id="ARBA00037793"/>
    </source>
</evidence>
<evidence type="ECO:0000259" key="16">
    <source>
        <dbReference type="Pfam" id="PF22844"/>
    </source>
</evidence>
<dbReference type="GO" id="GO:0036128">
    <property type="term" value="C:CatSper complex"/>
    <property type="evidence" value="ECO:0007669"/>
    <property type="project" value="InterPro"/>
</dbReference>
<keyword evidence="3 13" id="KW-0812">Transmembrane</keyword>
<feature type="domain" description="CATSPERE first N-terminal" evidence="14">
    <location>
        <begin position="12"/>
        <end position="85"/>
    </location>
</feature>
<dbReference type="Proteomes" id="UP000248480">
    <property type="component" value="Unplaced"/>
</dbReference>
<dbReference type="GO" id="GO:0097228">
    <property type="term" value="C:sperm principal piece"/>
    <property type="evidence" value="ECO:0007669"/>
    <property type="project" value="TreeGrafter"/>
</dbReference>